<dbReference type="Proteomes" id="UP000263833">
    <property type="component" value="Unassembled WGS sequence"/>
</dbReference>
<evidence type="ECO:0000256" key="1">
    <source>
        <dbReference type="SAM" id="Phobius"/>
    </source>
</evidence>
<keyword evidence="3" id="KW-1185">Reference proteome</keyword>
<feature type="transmembrane region" description="Helical" evidence="1">
    <location>
        <begin position="50"/>
        <end position="68"/>
    </location>
</feature>
<dbReference type="OrthoDB" id="8759010at2"/>
<gene>
    <name evidence="2" type="ORF">DXH95_07250</name>
</gene>
<sequence length="204" mass="22409">MARRLNRPASIFALLYFATLLGTILGLVQVVQIPLGALPEDSQRLSATPVWHFMHVLGGSAFGLLGPIQFSRVLMGKYGLLHRVVGRVFVVSGAMISLSSLGLLWHFPDTYSVAVNYGRLLFGIALGVALTMAMLAIRRRDFTRHRNMMIRAYAVGIGTTIVSMIFFPIYVITGEPPKGLVADILFLGSWLGCIMFAEAVVRRI</sequence>
<keyword evidence="1" id="KW-1133">Transmembrane helix</keyword>
<feature type="transmembrane region" description="Helical" evidence="1">
    <location>
        <begin position="184"/>
        <end position="201"/>
    </location>
</feature>
<evidence type="ECO:0000313" key="3">
    <source>
        <dbReference type="Proteomes" id="UP000263833"/>
    </source>
</evidence>
<accession>A0A371BIJ5</accession>
<dbReference type="RefSeq" id="WP_115548708.1">
    <property type="nucleotide sequence ID" value="NZ_QRGP01000001.1"/>
</dbReference>
<dbReference type="InterPro" id="IPR018750">
    <property type="entry name" value="DUF2306_membrane"/>
</dbReference>
<keyword evidence="1" id="KW-0472">Membrane</keyword>
<feature type="transmembrane region" description="Helical" evidence="1">
    <location>
        <begin position="117"/>
        <end position="137"/>
    </location>
</feature>
<reference evidence="3" key="1">
    <citation type="submission" date="2018-08" db="EMBL/GenBank/DDBJ databases">
        <authorList>
            <person name="Kim S.-J."/>
            <person name="Jung G.-Y."/>
        </authorList>
    </citation>
    <scope>NUCLEOTIDE SEQUENCE [LARGE SCALE GENOMIC DNA]</scope>
    <source>
        <strain evidence="3">GY_G</strain>
    </source>
</reference>
<protein>
    <submittedName>
        <fullName evidence="2">DUF2306 domain-containing protein</fullName>
    </submittedName>
</protein>
<comment type="caution">
    <text evidence="2">The sequence shown here is derived from an EMBL/GenBank/DDBJ whole genome shotgun (WGS) entry which is preliminary data.</text>
</comment>
<evidence type="ECO:0000313" key="2">
    <source>
        <dbReference type="EMBL" id="RDV07161.1"/>
    </source>
</evidence>
<name>A0A371BIJ5_9SPHN</name>
<dbReference type="EMBL" id="QRGP01000001">
    <property type="protein sequence ID" value="RDV07161.1"/>
    <property type="molecule type" value="Genomic_DNA"/>
</dbReference>
<keyword evidence="1" id="KW-0812">Transmembrane</keyword>
<dbReference type="AlphaFoldDB" id="A0A371BIJ5"/>
<feature type="transmembrane region" description="Helical" evidence="1">
    <location>
        <begin position="149"/>
        <end position="172"/>
    </location>
</feature>
<organism evidence="2 3">
    <name type="scientific">Sphingorhabdus pulchriflava</name>
    <dbReference type="NCBI Taxonomy" id="2292257"/>
    <lineage>
        <taxon>Bacteria</taxon>
        <taxon>Pseudomonadati</taxon>
        <taxon>Pseudomonadota</taxon>
        <taxon>Alphaproteobacteria</taxon>
        <taxon>Sphingomonadales</taxon>
        <taxon>Sphingomonadaceae</taxon>
        <taxon>Sphingorhabdus</taxon>
    </lineage>
</organism>
<dbReference type="Pfam" id="PF10067">
    <property type="entry name" value="DUF2306"/>
    <property type="match status" value="1"/>
</dbReference>
<proteinExistence type="predicted"/>
<feature type="transmembrane region" description="Helical" evidence="1">
    <location>
        <begin position="80"/>
        <end position="105"/>
    </location>
</feature>